<dbReference type="InterPro" id="IPR025398">
    <property type="entry name" value="DUF4371"/>
</dbReference>
<proteinExistence type="predicted"/>
<dbReference type="PANTHER" id="PTHR46289">
    <property type="entry name" value="52 KDA REPRESSOR OF THE INHIBITOR OF THE PROTEIN KINASE-LIKE PROTEIN-RELATED"/>
    <property type="match status" value="1"/>
</dbReference>
<evidence type="ECO:0000313" key="3">
    <source>
        <dbReference type="Proteomes" id="UP000887567"/>
    </source>
</evidence>
<sequence length="326" mass="37960">MEHMRQQIIDEIPSHASFFTILADEASDVSNTEQLSLSIRFVDENCNIHEEFLGFLSCERTTGEALAKLIYEHWSLDIKNCRGQGYDGTACMPSSLRGTQAFIKEKSSKAVFTHCNAHCLNLVIVHSCEIQMIRNMIGTLNEICLFFKYSPKRNLLLQAVINNVRPETRRSNLISLCKTRWVERHEAFEVFYSLYKAVVKTVEVITNERLYAEDYGTWQWDQETRTKANGFLTAITQFQFIVTMITYYQRSLCIPLMDHLIVYMNNYFIAEQINVSKLMVLIPEVLLNTKETLDESIEFYQEDLVSPDIIDVELARWKNKWSNVEE</sequence>
<dbReference type="KEGG" id="epa:110238314"/>
<evidence type="ECO:0000259" key="1">
    <source>
        <dbReference type="Pfam" id="PF14291"/>
    </source>
</evidence>
<feature type="domain" description="DUF4371" evidence="1">
    <location>
        <begin position="6"/>
        <end position="95"/>
    </location>
</feature>
<dbReference type="OMA" id="NCNIHEE"/>
<dbReference type="InterPro" id="IPR052958">
    <property type="entry name" value="IFN-induced_PKR_regulator"/>
</dbReference>
<name>A0A913X6G6_EXADI</name>
<dbReference type="GeneID" id="110238314"/>
<evidence type="ECO:0000313" key="2">
    <source>
        <dbReference type="EnsemblMetazoa" id="XP_020899640.2"/>
    </source>
</evidence>
<dbReference type="RefSeq" id="XP_020899640.2">
    <property type="nucleotide sequence ID" value="XM_021043981.2"/>
</dbReference>
<dbReference type="OrthoDB" id="5987527at2759"/>
<dbReference type="Pfam" id="PF14291">
    <property type="entry name" value="DUF4371"/>
    <property type="match status" value="1"/>
</dbReference>
<keyword evidence="3" id="KW-1185">Reference proteome</keyword>
<organism evidence="2 3">
    <name type="scientific">Exaiptasia diaphana</name>
    <name type="common">Tropical sea anemone</name>
    <name type="synonym">Aiptasia pulchella</name>
    <dbReference type="NCBI Taxonomy" id="2652724"/>
    <lineage>
        <taxon>Eukaryota</taxon>
        <taxon>Metazoa</taxon>
        <taxon>Cnidaria</taxon>
        <taxon>Anthozoa</taxon>
        <taxon>Hexacorallia</taxon>
        <taxon>Actiniaria</taxon>
        <taxon>Aiptasiidae</taxon>
        <taxon>Exaiptasia</taxon>
    </lineage>
</organism>
<accession>A0A913X6G6</accession>
<dbReference type="AlphaFoldDB" id="A0A913X6G6"/>
<protein>
    <recommendedName>
        <fullName evidence="1">DUF4371 domain-containing protein</fullName>
    </recommendedName>
</protein>
<dbReference type="Proteomes" id="UP000887567">
    <property type="component" value="Unplaced"/>
</dbReference>
<dbReference type="PANTHER" id="PTHR46289:SF16">
    <property type="entry name" value="52 KDA REPRESSOR OF THE INHIBITOR OF THE PROTEIN KINASE"/>
    <property type="match status" value="1"/>
</dbReference>
<reference evidence="2" key="1">
    <citation type="submission" date="2022-11" db="UniProtKB">
        <authorList>
            <consortium name="EnsemblMetazoa"/>
        </authorList>
    </citation>
    <scope>IDENTIFICATION</scope>
</reference>
<dbReference type="SUPFAM" id="SSF53098">
    <property type="entry name" value="Ribonuclease H-like"/>
    <property type="match status" value="1"/>
</dbReference>
<dbReference type="EnsemblMetazoa" id="XM_021043981.2">
    <property type="protein sequence ID" value="XP_020899640.2"/>
    <property type="gene ID" value="LOC110238314"/>
</dbReference>
<dbReference type="InterPro" id="IPR012337">
    <property type="entry name" value="RNaseH-like_sf"/>
</dbReference>